<proteinExistence type="inferred from homology"/>
<dbReference type="PANTHER" id="PTHR46268:SF26">
    <property type="entry name" value="UNIVERSAL STRESS PROTEIN MJ0577"/>
    <property type="match status" value="1"/>
</dbReference>
<organism evidence="3 4">
    <name type="scientific">Tenacibaculum skagerrakense</name>
    <dbReference type="NCBI Taxonomy" id="186571"/>
    <lineage>
        <taxon>Bacteria</taxon>
        <taxon>Pseudomonadati</taxon>
        <taxon>Bacteroidota</taxon>
        <taxon>Flavobacteriia</taxon>
        <taxon>Flavobacteriales</taxon>
        <taxon>Flavobacteriaceae</taxon>
        <taxon>Tenacibaculum</taxon>
    </lineage>
</organism>
<keyword evidence="4" id="KW-1185">Reference proteome</keyword>
<dbReference type="PRINTS" id="PR01438">
    <property type="entry name" value="UNVRSLSTRESS"/>
</dbReference>
<dbReference type="Gene3D" id="3.40.50.620">
    <property type="entry name" value="HUPs"/>
    <property type="match status" value="1"/>
</dbReference>
<dbReference type="CDD" id="cd00293">
    <property type="entry name" value="USP-like"/>
    <property type="match status" value="1"/>
</dbReference>
<dbReference type="InterPro" id="IPR006015">
    <property type="entry name" value="Universal_stress_UspA"/>
</dbReference>
<dbReference type="RefSeq" id="WP_132794574.1">
    <property type="nucleotide sequence ID" value="NZ_SLXM01000004.1"/>
</dbReference>
<comment type="caution">
    <text evidence="3">The sequence shown here is derived from an EMBL/GenBank/DDBJ whole genome shotgun (WGS) entry which is preliminary data.</text>
</comment>
<sequence length="263" mass="30065">MKNILFLTDFSESSMEAIHYVCTMFSKEDKNYFILNVSKAGSLSLSSLMSSESIYDTVIRDNKEKLKIIKHTLEEQYKTNFKVSIRFNSFIDAVEEYVSKHNIDLIVSGFDGANSIEEKIFGSNTLNLIRSLETDTLIVPQEVTHATTNSVLCLLDEQDNLRIVLKKPFLKDKKLNIVRIVNNGNYSEASKDQFLVKEHSNVDYKVIANIPMEYVKSYEMQTKSIDLSVLLVQESSVLERLFTDNSTTKISKSLLKPILILHQ</sequence>
<dbReference type="Pfam" id="PF00582">
    <property type="entry name" value="Usp"/>
    <property type="match status" value="1"/>
</dbReference>
<dbReference type="EMBL" id="SLXM01000004">
    <property type="protein sequence ID" value="TCP25191.1"/>
    <property type="molecule type" value="Genomic_DNA"/>
</dbReference>
<dbReference type="OrthoDB" id="9788959at2"/>
<gene>
    <name evidence="3" type="ORF">EV195_104224</name>
</gene>
<dbReference type="InterPro" id="IPR014729">
    <property type="entry name" value="Rossmann-like_a/b/a_fold"/>
</dbReference>
<evidence type="ECO:0000313" key="3">
    <source>
        <dbReference type="EMBL" id="TCP25191.1"/>
    </source>
</evidence>
<dbReference type="InterPro" id="IPR006016">
    <property type="entry name" value="UspA"/>
</dbReference>
<dbReference type="SUPFAM" id="SSF52402">
    <property type="entry name" value="Adenine nucleotide alpha hydrolases-like"/>
    <property type="match status" value="1"/>
</dbReference>
<dbReference type="AlphaFoldDB" id="A0A4R2NUF5"/>
<protein>
    <submittedName>
        <fullName evidence="3">Nucleotide-binding universal stress UspA family protein</fullName>
    </submittedName>
</protein>
<evidence type="ECO:0000256" key="1">
    <source>
        <dbReference type="ARBA" id="ARBA00008791"/>
    </source>
</evidence>
<feature type="domain" description="UspA" evidence="2">
    <location>
        <begin position="1"/>
        <end position="140"/>
    </location>
</feature>
<dbReference type="PANTHER" id="PTHR46268">
    <property type="entry name" value="STRESS RESPONSE PROTEIN NHAX"/>
    <property type="match status" value="1"/>
</dbReference>
<comment type="similarity">
    <text evidence="1">Belongs to the universal stress protein A family.</text>
</comment>
<dbReference type="Proteomes" id="UP000294564">
    <property type="component" value="Unassembled WGS sequence"/>
</dbReference>
<name>A0A4R2NUF5_9FLAO</name>
<evidence type="ECO:0000259" key="2">
    <source>
        <dbReference type="Pfam" id="PF00582"/>
    </source>
</evidence>
<reference evidence="3 4" key="1">
    <citation type="submission" date="2019-03" db="EMBL/GenBank/DDBJ databases">
        <title>Genomic Encyclopedia of Type Strains, Phase IV (KMG-IV): sequencing the most valuable type-strain genomes for metagenomic binning, comparative biology and taxonomic classification.</title>
        <authorList>
            <person name="Goeker M."/>
        </authorList>
    </citation>
    <scope>NUCLEOTIDE SEQUENCE [LARGE SCALE GENOMIC DNA]</scope>
    <source>
        <strain evidence="3 4">DSM 14836</strain>
    </source>
</reference>
<evidence type="ECO:0000313" key="4">
    <source>
        <dbReference type="Proteomes" id="UP000294564"/>
    </source>
</evidence>
<accession>A0A4R2NUF5</accession>